<reference evidence="2 3" key="1">
    <citation type="submission" date="2018-10" db="EMBL/GenBank/DDBJ databases">
        <title>A high-quality apple genome assembly.</title>
        <authorList>
            <person name="Hu J."/>
        </authorList>
    </citation>
    <scope>NUCLEOTIDE SEQUENCE [LARGE SCALE GENOMIC DNA]</scope>
    <source>
        <strain evidence="3">cv. HFTH1</strain>
        <tissue evidence="2">Young leaf</tissue>
    </source>
</reference>
<name>A0A498I944_MALDO</name>
<feature type="region of interest" description="Disordered" evidence="1">
    <location>
        <begin position="67"/>
        <end position="86"/>
    </location>
</feature>
<accession>A0A498I944</accession>
<proteinExistence type="predicted"/>
<protein>
    <submittedName>
        <fullName evidence="2">Uncharacterized protein</fullName>
    </submittedName>
</protein>
<dbReference type="AlphaFoldDB" id="A0A498I944"/>
<comment type="caution">
    <text evidence="2">The sequence shown here is derived from an EMBL/GenBank/DDBJ whole genome shotgun (WGS) entry which is preliminary data.</text>
</comment>
<organism evidence="2 3">
    <name type="scientific">Malus domestica</name>
    <name type="common">Apple</name>
    <name type="synonym">Pyrus malus</name>
    <dbReference type="NCBI Taxonomy" id="3750"/>
    <lineage>
        <taxon>Eukaryota</taxon>
        <taxon>Viridiplantae</taxon>
        <taxon>Streptophyta</taxon>
        <taxon>Embryophyta</taxon>
        <taxon>Tracheophyta</taxon>
        <taxon>Spermatophyta</taxon>
        <taxon>Magnoliopsida</taxon>
        <taxon>eudicotyledons</taxon>
        <taxon>Gunneridae</taxon>
        <taxon>Pentapetalae</taxon>
        <taxon>rosids</taxon>
        <taxon>fabids</taxon>
        <taxon>Rosales</taxon>
        <taxon>Rosaceae</taxon>
        <taxon>Amygdaloideae</taxon>
        <taxon>Maleae</taxon>
        <taxon>Malus</taxon>
    </lineage>
</organism>
<dbReference type="EMBL" id="RDQH01000339">
    <property type="protein sequence ID" value="RXH78704.1"/>
    <property type="molecule type" value="Genomic_DNA"/>
</dbReference>
<keyword evidence="3" id="KW-1185">Reference proteome</keyword>
<sequence length="86" mass="9348">MGVNLVSFKCIFSSLPSMRLFGSSLASGSIGTPKLSEFVARAILGWHEAFWELTGFGFHRNSEVKQVRSESNPRIGDPLGSSRVSS</sequence>
<gene>
    <name evidence="2" type="ORF">DVH24_002222</name>
</gene>
<evidence type="ECO:0000313" key="3">
    <source>
        <dbReference type="Proteomes" id="UP000290289"/>
    </source>
</evidence>
<evidence type="ECO:0000256" key="1">
    <source>
        <dbReference type="SAM" id="MobiDB-lite"/>
    </source>
</evidence>
<evidence type="ECO:0000313" key="2">
    <source>
        <dbReference type="EMBL" id="RXH78704.1"/>
    </source>
</evidence>
<dbReference type="Proteomes" id="UP000290289">
    <property type="component" value="Chromosome 13"/>
</dbReference>